<dbReference type="AlphaFoldDB" id="A0A4Z2DTQ1"/>
<keyword evidence="2" id="KW-1185">Reference proteome</keyword>
<proteinExistence type="predicted"/>
<dbReference type="EMBL" id="SKCS01000038">
    <property type="protein sequence ID" value="TNN19931.1"/>
    <property type="molecule type" value="Genomic_DNA"/>
</dbReference>
<name>A0A4Z2DTQ1_SCHJA</name>
<sequence>YSKMAVMTSAWHFLNYLQYHSPLHATLPYGKLHVSFLTFNVRTLCQIGQQASLAMTLESRFIDICCISETRIQDPSTVIRLTSPCENKESARFTLRVSGDPTATTRGPASVGIALSLKAEQALLDWIPIDSRLCAVRLNGTVRTLNGVNCSQPELAWNDIQKAVERVVISINKLDQKVRKTQWISAASAELIDTRQHIPSGSEHDEQRRQLKHKLIKSLRNDREQWWVAKAKEMEKAAAIGNSRQLFRLIKETGIRNPTVSGTICEKDGSIIYCQFRRLDRWAEHFRE</sequence>
<gene>
    <name evidence="1" type="ORF">EWB00_005812</name>
</gene>
<evidence type="ECO:0000313" key="2">
    <source>
        <dbReference type="Proteomes" id="UP000311919"/>
    </source>
</evidence>
<reference evidence="1 2" key="1">
    <citation type="submission" date="2019-03" db="EMBL/GenBank/DDBJ databases">
        <title>An improved genome assembly of the fluke Schistosoma japonicum.</title>
        <authorList>
            <person name="Hu W."/>
            <person name="Luo F."/>
            <person name="Yin M."/>
            <person name="Mo X."/>
            <person name="Sun C."/>
            <person name="Wu Q."/>
            <person name="Zhu B."/>
            <person name="Xiang M."/>
            <person name="Wang J."/>
            <person name="Wang Y."/>
            <person name="Zhang T."/>
            <person name="Xu B."/>
            <person name="Zheng H."/>
            <person name="Feng Z."/>
        </authorList>
    </citation>
    <scope>NUCLEOTIDE SEQUENCE [LARGE SCALE GENOMIC DNA]</scope>
    <source>
        <strain evidence="1">HuSjv2</strain>
        <tissue evidence="1">Worms</tissue>
    </source>
</reference>
<evidence type="ECO:0000313" key="1">
    <source>
        <dbReference type="EMBL" id="TNN19931.1"/>
    </source>
</evidence>
<feature type="non-terminal residue" evidence="1">
    <location>
        <position position="288"/>
    </location>
</feature>
<comment type="caution">
    <text evidence="1">The sequence shown here is derived from an EMBL/GenBank/DDBJ whole genome shotgun (WGS) entry which is preliminary data.</text>
</comment>
<feature type="non-terminal residue" evidence="1">
    <location>
        <position position="1"/>
    </location>
</feature>
<dbReference type="OrthoDB" id="6246804at2759"/>
<dbReference type="STRING" id="6182.A0A4Z2DTQ1"/>
<accession>A0A4Z2DTQ1</accession>
<protein>
    <submittedName>
        <fullName evidence="1">Polyprotein</fullName>
    </submittedName>
</protein>
<organism evidence="1 2">
    <name type="scientific">Schistosoma japonicum</name>
    <name type="common">Blood fluke</name>
    <dbReference type="NCBI Taxonomy" id="6182"/>
    <lineage>
        <taxon>Eukaryota</taxon>
        <taxon>Metazoa</taxon>
        <taxon>Spiralia</taxon>
        <taxon>Lophotrochozoa</taxon>
        <taxon>Platyhelminthes</taxon>
        <taxon>Trematoda</taxon>
        <taxon>Digenea</taxon>
        <taxon>Strigeidida</taxon>
        <taxon>Schistosomatoidea</taxon>
        <taxon>Schistosomatidae</taxon>
        <taxon>Schistosoma</taxon>
    </lineage>
</organism>
<dbReference type="Proteomes" id="UP000311919">
    <property type="component" value="Unassembled WGS sequence"/>
</dbReference>